<accession>A0A2X0L2H9</accession>
<dbReference type="AlphaFoldDB" id="A0A2X0L2H9"/>
<sequence length="478" mass="52726">MTSTSNTAEHSLRLVDRLCQLRAVPPHLPLFTVDSTKLEPSSLPYHYAGTPREYHLSQPSSSHAGPIIAASPWVPPPMIPHLMRNKRDSAIATKYLPGTAVTNMEAMLHTFVTAILPIEMFGDYQYDPQGIGHDVPYFETMPSSQSRAPANRGRLTRKVLLSTQIHLDFEDWAVALEFFASPQGSESAALLGQSLDLDWSVLTSDEKADNATRALYDQTIRRHAIHHLLENGKLIPDCEETWRSIGHPWSVADTISNLEGILRSSTIPPPTLINHYVVVPVSGSGRRTLSMEFLLNTYISTLVNELSVLEACGSAYVYTYDPPSIFARQLGLPDGPRLLNLVWTLALLHVIVRNQDGGRGLTYMKVLAFNDYAHLGIVEMLDQALRGAGKVTPKVVKRSQLFGSDRGRLDTRLLAQLVPPLLGQELRLALVIHNNSDAFGQNIETESRGGSMDGAIGERSSAAAGLRRDRKNLFESVV</sequence>
<protein>
    <submittedName>
        <fullName evidence="1">BZ3500_MvSof-1268-A1-R1_Chr1-1g00904 protein</fullName>
    </submittedName>
</protein>
<dbReference type="STRING" id="289078.A0A2X0L2H9"/>
<gene>
    <name evidence="1" type="ORF">BZ3500_MVSOF-1268-A1-R1_CHR1-1G00904</name>
</gene>
<dbReference type="OrthoDB" id="2537245at2759"/>
<dbReference type="EMBL" id="FMWP01000013">
    <property type="protein sequence ID" value="SCZ89029.1"/>
    <property type="molecule type" value="Genomic_DNA"/>
</dbReference>
<keyword evidence="2" id="KW-1185">Reference proteome</keyword>
<evidence type="ECO:0000313" key="1">
    <source>
        <dbReference type="EMBL" id="SCZ89029.1"/>
    </source>
</evidence>
<name>A0A2X0L2H9_9BASI</name>
<organism evidence="1 2">
    <name type="scientific">Microbotryum saponariae</name>
    <dbReference type="NCBI Taxonomy" id="289078"/>
    <lineage>
        <taxon>Eukaryota</taxon>
        <taxon>Fungi</taxon>
        <taxon>Dikarya</taxon>
        <taxon>Basidiomycota</taxon>
        <taxon>Pucciniomycotina</taxon>
        <taxon>Microbotryomycetes</taxon>
        <taxon>Microbotryales</taxon>
        <taxon>Microbotryaceae</taxon>
        <taxon>Microbotryum</taxon>
    </lineage>
</organism>
<evidence type="ECO:0000313" key="2">
    <source>
        <dbReference type="Proteomes" id="UP000249723"/>
    </source>
</evidence>
<reference evidence="2" key="1">
    <citation type="submission" date="2016-10" db="EMBL/GenBank/DDBJ databases">
        <authorList>
            <person name="Jeantristanb JTB J.-T."/>
            <person name="Ricardo R."/>
        </authorList>
    </citation>
    <scope>NUCLEOTIDE SEQUENCE [LARGE SCALE GENOMIC DNA]</scope>
</reference>
<dbReference type="Proteomes" id="UP000249723">
    <property type="component" value="Unassembled WGS sequence"/>
</dbReference>
<proteinExistence type="predicted"/>